<feature type="region of interest" description="Disordered" evidence="1">
    <location>
        <begin position="84"/>
        <end position="146"/>
    </location>
</feature>
<dbReference type="Proteomes" id="UP001066276">
    <property type="component" value="Chromosome 6"/>
</dbReference>
<evidence type="ECO:0000313" key="2">
    <source>
        <dbReference type="EMBL" id="KAJ1135716.1"/>
    </source>
</evidence>
<sequence length="294" mass="31122">MSPSNQAPQYPAFPAPGADSSAFLNAMFSIFQQIAPGGGPAGPSGPLAFNMGAPAPLPAPFMPFLPLGNVGSTPVSAPVASAPVASVSQPATPTRPPPAPEQSSVCPAPRSAPMKSMAPLDPASDGSEDRRQASTSADAMSTPRIEERLHSRRLALLRLLEEQEYLRQALEKGKIEDSREGLHGLDTASGLNTSPEWDLSSLGEYTDEAATFHSVIRKAADFLDLPLPVSETKPNILTEVLHPASTTAEPLLPFNEALLDPIMEIWKKPVSSSEVNRSVARRYRVAPADQASDT</sequence>
<proteinExistence type="predicted"/>
<comment type="caution">
    <text evidence="2">The sequence shown here is derived from an EMBL/GenBank/DDBJ whole genome shotgun (WGS) entry which is preliminary data.</text>
</comment>
<name>A0AAV7Q8C8_PLEWA</name>
<dbReference type="EMBL" id="JANPWB010000010">
    <property type="protein sequence ID" value="KAJ1135716.1"/>
    <property type="molecule type" value="Genomic_DNA"/>
</dbReference>
<gene>
    <name evidence="2" type="ORF">NDU88_002151</name>
</gene>
<dbReference type="AlphaFoldDB" id="A0AAV7Q8C8"/>
<protein>
    <submittedName>
        <fullName evidence="2">Uncharacterized protein</fullName>
    </submittedName>
</protein>
<evidence type="ECO:0000256" key="1">
    <source>
        <dbReference type="SAM" id="MobiDB-lite"/>
    </source>
</evidence>
<organism evidence="2 3">
    <name type="scientific">Pleurodeles waltl</name>
    <name type="common">Iberian ribbed newt</name>
    <dbReference type="NCBI Taxonomy" id="8319"/>
    <lineage>
        <taxon>Eukaryota</taxon>
        <taxon>Metazoa</taxon>
        <taxon>Chordata</taxon>
        <taxon>Craniata</taxon>
        <taxon>Vertebrata</taxon>
        <taxon>Euteleostomi</taxon>
        <taxon>Amphibia</taxon>
        <taxon>Batrachia</taxon>
        <taxon>Caudata</taxon>
        <taxon>Salamandroidea</taxon>
        <taxon>Salamandridae</taxon>
        <taxon>Pleurodelinae</taxon>
        <taxon>Pleurodeles</taxon>
    </lineage>
</organism>
<evidence type="ECO:0000313" key="3">
    <source>
        <dbReference type="Proteomes" id="UP001066276"/>
    </source>
</evidence>
<reference evidence="2" key="1">
    <citation type="journal article" date="2022" name="bioRxiv">
        <title>Sequencing and chromosome-scale assembly of the giantPleurodeles waltlgenome.</title>
        <authorList>
            <person name="Brown T."/>
            <person name="Elewa A."/>
            <person name="Iarovenko S."/>
            <person name="Subramanian E."/>
            <person name="Araus A.J."/>
            <person name="Petzold A."/>
            <person name="Susuki M."/>
            <person name="Suzuki K.-i.T."/>
            <person name="Hayashi T."/>
            <person name="Toyoda A."/>
            <person name="Oliveira C."/>
            <person name="Osipova E."/>
            <person name="Leigh N.D."/>
            <person name="Simon A."/>
            <person name="Yun M.H."/>
        </authorList>
    </citation>
    <scope>NUCLEOTIDE SEQUENCE</scope>
    <source>
        <strain evidence="2">20211129_DDA</strain>
        <tissue evidence="2">Liver</tissue>
    </source>
</reference>
<keyword evidence="3" id="KW-1185">Reference proteome</keyword>
<accession>A0AAV7Q8C8</accession>